<dbReference type="EMBL" id="AKKL01000002">
    <property type="protein sequence ID" value="EKT65086.1"/>
    <property type="molecule type" value="Genomic_DNA"/>
</dbReference>
<feature type="binding site" evidence="6">
    <location>
        <position position="42"/>
    </location>
    <ligand>
        <name>[4Fe-4S] cluster</name>
        <dbReference type="ChEBI" id="CHEBI:49883"/>
        <label>1</label>
    </ligand>
</feature>
<name>K8WYV2_9GAMM</name>
<dbReference type="Gene3D" id="3.30.70.20">
    <property type="match status" value="2"/>
</dbReference>
<comment type="subcellular location">
    <subcellularLocation>
        <location evidence="6">Cytoplasm</location>
    </subcellularLocation>
</comment>
<protein>
    <recommendedName>
        <fullName evidence="6">Ferredoxin-type protein NapF</fullName>
    </recommendedName>
</protein>
<evidence type="ECO:0000256" key="4">
    <source>
        <dbReference type="ARBA" id="ARBA00023004"/>
    </source>
</evidence>
<feature type="binding site" evidence="6">
    <location>
        <position position="71"/>
    </location>
    <ligand>
        <name>[4Fe-4S] cluster</name>
        <dbReference type="ChEBI" id="CHEBI:49883"/>
        <label>2</label>
    </ligand>
</feature>
<dbReference type="Proteomes" id="UP000009336">
    <property type="component" value="Unassembled WGS sequence"/>
</dbReference>
<keyword evidence="1 6" id="KW-0004">4Fe-4S</keyword>
<dbReference type="STRING" id="1141662.OOA_01085"/>
<feature type="binding site" evidence="6">
    <location>
        <position position="150"/>
    </location>
    <ligand>
        <name>[4Fe-4S] cluster</name>
        <dbReference type="ChEBI" id="CHEBI:49883"/>
        <label>3</label>
    </ligand>
</feature>
<comment type="subunit">
    <text evidence="6">Interacts with the cytoplasmic NapA precursor.</text>
</comment>
<dbReference type="eggNOG" id="COG1145">
    <property type="taxonomic scope" value="Bacteria"/>
</dbReference>
<feature type="binding site" evidence="6">
    <location>
        <position position="140"/>
    </location>
    <ligand>
        <name>[4Fe-4S] cluster</name>
        <dbReference type="ChEBI" id="CHEBI:49883"/>
        <label>3</label>
    </ligand>
</feature>
<keyword evidence="2 6" id="KW-0479">Metal-binding</keyword>
<feature type="binding site" evidence="6">
    <location>
        <position position="46"/>
    </location>
    <ligand>
        <name>[4Fe-4S] cluster</name>
        <dbReference type="ChEBI" id="CHEBI:49883"/>
        <label>1</label>
    </ligand>
</feature>
<dbReference type="NCBIfam" id="TIGR00402">
    <property type="entry name" value="napF"/>
    <property type="match status" value="1"/>
</dbReference>
<feature type="binding site" evidence="6">
    <location>
        <position position="39"/>
    </location>
    <ligand>
        <name>[4Fe-4S] cluster</name>
        <dbReference type="ChEBI" id="CHEBI:49883"/>
        <label>1</label>
    </ligand>
</feature>
<dbReference type="GO" id="GO:0051539">
    <property type="term" value="F:4 iron, 4 sulfur cluster binding"/>
    <property type="evidence" value="ECO:0007669"/>
    <property type="project" value="UniProtKB-UniRule"/>
</dbReference>
<dbReference type="AlphaFoldDB" id="K8WYV2"/>
<dbReference type="SUPFAM" id="SSF54862">
    <property type="entry name" value="4Fe-4S ferredoxins"/>
    <property type="match status" value="1"/>
</dbReference>
<dbReference type="PATRIC" id="fig|1141662.3.peg.221"/>
<dbReference type="Pfam" id="PF13187">
    <property type="entry name" value="Fer4_9"/>
    <property type="match status" value="1"/>
</dbReference>
<evidence type="ECO:0000256" key="2">
    <source>
        <dbReference type="ARBA" id="ARBA00022723"/>
    </source>
</evidence>
<feature type="binding site" evidence="6">
    <location>
        <position position="36"/>
    </location>
    <ligand>
        <name>[4Fe-4S] cluster</name>
        <dbReference type="ChEBI" id="CHEBI:49883"/>
        <label>1</label>
    </ligand>
</feature>
<keyword evidence="4 6" id="KW-0408">Iron</keyword>
<dbReference type="GO" id="GO:0005737">
    <property type="term" value="C:cytoplasm"/>
    <property type="evidence" value="ECO:0007669"/>
    <property type="project" value="UniProtKB-SubCell"/>
</dbReference>
<organism evidence="8 9">
    <name type="scientific">Providencia burhodogranariea DSM 19968</name>
    <dbReference type="NCBI Taxonomy" id="1141662"/>
    <lineage>
        <taxon>Bacteria</taxon>
        <taxon>Pseudomonadati</taxon>
        <taxon>Pseudomonadota</taxon>
        <taxon>Gammaproteobacteria</taxon>
        <taxon>Enterobacterales</taxon>
        <taxon>Morganellaceae</taxon>
        <taxon>Providencia</taxon>
    </lineage>
</organism>
<dbReference type="HOGENOM" id="CLU_077329_2_1_6"/>
<sequence length="163" mass="17569">MVDITRRGVLTGAWRRAAPAIRPPWGGNEQHFIENCTRCNVCLAHCEASILISGPGGYPVVDFQQGECIFCYACAAACPEPIFLPQKSQPWDLSISIAQTCLAYKSIECRRCEDSCEPQAISFSPSLVGIYQPKIDLQGCTGCGACVAGCPVSAITLEHENAQ</sequence>
<feature type="domain" description="4Fe-4S ferredoxin-type" evidence="7">
    <location>
        <begin position="131"/>
        <end position="160"/>
    </location>
</feature>
<comment type="similarity">
    <text evidence="6">Belongs to the NapF family.</text>
</comment>
<keyword evidence="6" id="KW-0963">Cytoplasm</keyword>
<dbReference type="InterPro" id="IPR004496">
    <property type="entry name" value="NapF"/>
</dbReference>
<keyword evidence="3 6" id="KW-0677">Repeat</keyword>
<gene>
    <name evidence="6" type="primary">napF</name>
    <name evidence="8" type="ORF">OOA_01085</name>
</gene>
<dbReference type="InterPro" id="IPR050572">
    <property type="entry name" value="Fe-S_Ferredoxin"/>
</dbReference>
<feature type="binding site" evidence="6">
    <location>
        <position position="74"/>
    </location>
    <ligand>
        <name>[4Fe-4S] cluster</name>
        <dbReference type="ChEBI" id="CHEBI:49883"/>
        <label>2</label>
    </ligand>
</feature>
<dbReference type="PROSITE" id="PS51379">
    <property type="entry name" value="4FE4S_FER_2"/>
    <property type="match status" value="2"/>
</dbReference>
<dbReference type="HAMAP" id="MF_02201">
    <property type="entry name" value="NapF"/>
    <property type="match status" value="1"/>
</dbReference>
<dbReference type="Pfam" id="PF12838">
    <property type="entry name" value="Fer4_7"/>
    <property type="match status" value="1"/>
</dbReference>
<evidence type="ECO:0000313" key="8">
    <source>
        <dbReference type="EMBL" id="EKT65086.1"/>
    </source>
</evidence>
<dbReference type="RefSeq" id="WP_008910266.1">
    <property type="nucleotide sequence ID" value="NZ_KB233222.1"/>
</dbReference>
<reference evidence="8 9" key="1">
    <citation type="journal article" date="2012" name="BMC Genomics">
        <title>Comparative genomics of bacteria in the genus Providencia isolated from wild Drosophila melanogaster.</title>
        <authorList>
            <person name="Galac M.R."/>
            <person name="Lazzaro B.P."/>
        </authorList>
    </citation>
    <scope>NUCLEOTIDE SEQUENCE [LARGE SCALE GENOMIC DNA]</scope>
    <source>
        <strain evidence="8 9">DSM 19968</strain>
    </source>
</reference>
<evidence type="ECO:0000256" key="1">
    <source>
        <dbReference type="ARBA" id="ARBA00022485"/>
    </source>
</evidence>
<feature type="domain" description="4Fe-4S ferredoxin-type" evidence="7">
    <location>
        <begin position="57"/>
        <end position="88"/>
    </location>
</feature>
<comment type="caution">
    <text evidence="8">The sequence shown here is derived from an EMBL/GenBank/DDBJ whole genome shotgun (WGS) entry which is preliminary data.</text>
</comment>
<dbReference type="InterPro" id="IPR017896">
    <property type="entry name" value="4Fe4S_Fe-S-bd"/>
</dbReference>
<dbReference type="OrthoDB" id="9808559at2"/>
<dbReference type="PANTHER" id="PTHR43687:SF1">
    <property type="entry name" value="FERREDOXIN III"/>
    <property type="match status" value="1"/>
</dbReference>
<evidence type="ECO:0000256" key="3">
    <source>
        <dbReference type="ARBA" id="ARBA00022737"/>
    </source>
</evidence>
<dbReference type="InterPro" id="IPR017900">
    <property type="entry name" value="4Fe4S_Fe_S_CS"/>
</dbReference>
<evidence type="ECO:0000313" key="9">
    <source>
        <dbReference type="Proteomes" id="UP000009336"/>
    </source>
</evidence>
<evidence type="ECO:0000256" key="5">
    <source>
        <dbReference type="ARBA" id="ARBA00023014"/>
    </source>
</evidence>
<keyword evidence="5 6" id="KW-0411">Iron-sulfur</keyword>
<proteinExistence type="inferred from homology"/>
<feature type="binding site" evidence="6">
    <location>
        <position position="78"/>
    </location>
    <ligand>
        <name>[4Fe-4S] cluster</name>
        <dbReference type="ChEBI" id="CHEBI:49883"/>
        <label>2</label>
    </ligand>
</feature>
<evidence type="ECO:0000256" key="6">
    <source>
        <dbReference type="HAMAP-Rule" id="MF_02201"/>
    </source>
</evidence>
<dbReference type="GO" id="GO:0046872">
    <property type="term" value="F:metal ion binding"/>
    <property type="evidence" value="ECO:0007669"/>
    <property type="project" value="UniProtKB-KW"/>
</dbReference>
<keyword evidence="9" id="KW-1185">Reference proteome</keyword>
<feature type="binding site" evidence="6">
    <location>
        <position position="68"/>
    </location>
    <ligand>
        <name>[4Fe-4S] cluster</name>
        <dbReference type="ChEBI" id="CHEBI:49883"/>
        <label>2</label>
    </ligand>
</feature>
<dbReference type="CDD" id="cd10564">
    <property type="entry name" value="NapF_like"/>
    <property type="match status" value="1"/>
</dbReference>
<dbReference type="PANTHER" id="PTHR43687">
    <property type="entry name" value="ADENYLYLSULFATE REDUCTASE, BETA SUBUNIT"/>
    <property type="match status" value="1"/>
</dbReference>
<evidence type="ECO:0000259" key="7">
    <source>
        <dbReference type="PROSITE" id="PS51379"/>
    </source>
</evidence>
<feature type="binding site" evidence="6">
    <location>
        <position position="143"/>
    </location>
    <ligand>
        <name>[4Fe-4S] cluster</name>
        <dbReference type="ChEBI" id="CHEBI:49883"/>
        <label>3</label>
    </ligand>
</feature>
<dbReference type="eggNOG" id="COG1149">
    <property type="taxonomic scope" value="Bacteria"/>
</dbReference>
<accession>K8WYV2</accession>
<comment type="function">
    <text evidence="6">Could be involved in the maturation of NapA, the catalytic subunit of the periplasmic nitrate reductase, before its export into the periplasm.</text>
</comment>
<dbReference type="PROSITE" id="PS00198">
    <property type="entry name" value="4FE4S_FER_1"/>
    <property type="match status" value="1"/>
</dbReference>
<feature type="binding site" evidence="6">
    <location>
        <position position="146"/>
    </location>
    <ligand>
        <name>[4Fe-4S] cluster</name>
        <dbReference type="ChEBI" id="CHEBI:49883"/>
        <label>3</label>
    </ligand>
</feature>
<comment type="cofactor">
    <cofactor evidence="6">
        <name>[4Fe-4S] cluster</name>
        <dbReference type="ChEBI" id="CHEBI:49883"/>
    </cofactor>
</comment>